<protein>
    <recommendedName>
        <fullName evidence="4">F-box domain-containing protein</fullName>
    </recommendedName>
</protein>
<feature type="region of interest" description="Disordered" evidence="1">
    <location>
        <begin position="374"/>
        <end position="435"/>
    </location>
</feature>
<dbReference type="Proteomes" id="UP000028045">
    <property type="component" value="Unassembled WGS sequence"/>
</dbReference>
<keyword evidence="3" id="KW-1185">Reference proteome</keyword>
<organism evidence="2 3">
    <name type="scientific">Stachybotrys chartarum (strain CBS 109288 / IBT 7711)</name>
    <name type="common">Toxic black mold</name>
    <name type="synonym">Stilbospora chartarum</name>
    <dbReference type="NCBI Taxonomy" id="1280523"/>
    <lineage>
        <taxon>Eukaryota</taxon>
        <taxon>Fungi</taxon>
        <taxon>Dikarya</taxon>
        <taxon>Ascomycota</taxon>
        <taxon>Pezizomycotina</taxon>
        <taxon>Sordariomycetes</taxon>
        <taxon>Hypocreomycetidae</taxon>
        <taxon>Hypocreales</taxon>
        <taxon>Stachybotryaceae</taxon>
        <taxon>Stachybotrys</taxon>
    </lineage>
</organism>
<dbReference type="SUPFAM" id="SSF81383">
    <property type="entry name" value="F-box domain"/>
    <property type="match status" value="1"/>
</dbReference>
<accession>A0A084BAM8</accession>
<gene>
    <name evidence="2" type="ORF">S7711_05038</name>
</gene>
<sequence>MSSSRSERLDAYLTQISLADLLYIRRHATRIVRQRAASFQELPPEVVGLIAQYVTPNEVLCYRLVSKGWFTSWWHLHITTQLCRLHYPGLLELHAESRLQPGELLLEAMRKIKVKNRVLSQMNIITKNDVSELMPWHSRVLDQELPDWQERLMPPPMTSVLYGQGKMAWKTTSGVVVCDLTSRARKLLKTGNAILSGSQTHLIALTNKLLITAPSARSSISLHVRHLDFDQSKRLSLPSGCQKCSAQNESIVILTTTGQILTWAWQGKLMELATKHKLAKKSAHYDLLRGWNHPGVMFHPTRPEVLYLAWVYNTVLPPLDEGHKSESHYSFKACAVHMTTIVIKYEHGKVTNQFCKVVTEPICKVSHNTGKVDYRSKDEIEEPQNEPDAEEEEEEEQEETDSEEQNQRYWDAKKHKGEMQIRHPPSAGEEALRHRGRRNYRYSNLSYPDSRVPYKWYSSVRCPLTQCQSVNAHGLHVLAAADTPVTERASVCFNVLTEDFTCFEYSDWKLFVDSWGEVLMPYNSENEMKKVIFCQDAVVEVRICSPSTFGSNPYVELKQYSASRVDGKVVRRGGESWYRRSVVADPVTAFMDEDFVVVVAGEGFYVWRFQI</sequence>
<dbReference type="HOGENOM" id="CLU_447714_0_0_1"/>
<dbReference type="AlphaFoldDB" id="A0A084BAM8"/>
<evidence type="ECO:0008006" key="4">
    <source>
        <dbReference type="Google" id="ProtNLM"/>
    </source>
</evidence>
<proteinExistence type="predicted"/>
<evidence type="ECO:0000313" key="2">
    <source>
        <dbReference type="EMBL" id="KEY74607.1"/>
    </source>
</evidence>
<evidence type="ECO:0000313" key="3">
    <source>
        <dbReference type="Proteomes" id="UP000028045"/>
    </source>
</evidence>
<dbReference type="InterPro" id="IPR036047">
    <property type="entry name" value="F-box-like_dom_sf"/>
</dbReference>
<feature type="compositionally biased region" description="Acidic residues" evidence="1">
    <location>
        <begin position="379"/>
        <end position="404"/>
    </location>
</feature>
<dbReference type="EMBL" id="KL647503">
    <property type="protein sequence ID" value="KEY74607.1"/>
    <property type="molecule type" value="Genomic_DNA"/>
</dbReference>
<evidence type="ECO:0000256" key="1">
    <source>
        <dbReference type="SAM" id="MobiDB-lite"/>
    </source>
</evidence>
<name>A0A084BAM8_STACB</name>
<dbReference type="OrthoDB" id="1918685at2759"/>
<reference evidence="2 3" key="1">
    <citation type="journal article" date="2014" name="BMC Genomics">
        <title>Comparative genome sequencing reveals chemotype-specific gene clusters in the toxigenic black mold Stachybotrys.</title>
        <authorList>
            <person name="Semeiks J."/>
            <person name="Borek D."/>
            <person name="Otwinowski Z."/>
            <person name="Grishin N.V."/>
        </authorList>
    </citation>
    <scope>NUCLEOTIDE SEQUENCE [LARGE SCALE GENOMIC DNA]</scope>
    <source>
        <strain evidence="3">CBS 109288 / IBT 7711</strain>
    </source>
</reference>